<dbReference type="Pfam" id="PF18091">
    <property type="entry name" value="E3_UbLigase_RBR"/>
    <property type="match status" value="1"/>
</dbReference>
<dbReference type="SUPFAM" id="SSF90209">
    <property type="entry name" value="Ran binding protein zinc finger-like"/>
    <property type="match status" value="1"/>
</dbReference>
<dbReference type="CDD" id="cd20351">
    <property type="entry name" value="Rcat_RBR_HOIP"/>
    <property type="match status" value="1"/>
</dbReference>
<dbReference type="Pfam" id="PF22191">
    <property type="entry name" value="IBR_1"/>
    <property type="match status" value="1"/>
</dbReference>
<keyword evidence="13" id="KW-1185">Reference proteome</keyword>
<protein>
    <submittedName>
        <fullName evidence="12">DgyrCDS13816</fullName>
    </submittedName>
</protein>
<dbReference type="GO" id="GO:0071797">
    <property type="term" value="C:LUBAC complex"/>
    <property type="evidence" value="ECO:0007669"/>
    <property type="project" value="InterPro"/>
</dbReference>
<keyword evidence="5 8" id="KW-0863">Zinc-finger</keyword>
<dbReference type="GO" id="GO:0097039">
    <property type="term" value="P:protein linear polyubiquitination"/>
    <property type="evidence" value="ECO:0007669"/>
    <property type="project" value="TreeGrafter"/>
</dbReference>
<keyword evidence="6" id="KW-0833">Ubl conjugation pathway</keyword>
<dbReference type="GO" id="GO:0036435">
    <property type="term" value="F:K48-linked polyubiquitin modification-dependent protein binding"/>
    <property type="evidence" value="ECO:0007669"/>
    <property type="project" value="TreeGrafter"/>
</dbReference>
<dbReference type="InterPro" id="IPR041031">
    <property type="entry name" value="RNF31_C"/>
</dbReference>
<dbReference type="PROSITE" id="PS50835">
    <property type="entry name" value="IG_LIKE"/>
    <property type="match status" value="1"/>
</dbReference>
<name>A0A7I8WBT0_9ANNE</name>
<dbReference type="OrthoDB" id="9978677at2759"/>
<dbReference type="InterPro" id="IPR001876">
    <property type="entry name" value="Znf_RanBP2"/>
</dbReference>
<keyword evidence="4" id="KW-0677">Repeat</keyword>
<dbReference type="Gene3D" id="1.20.58.2190">
    <property type="match status" value="1"/>
</dbReference>
<evidence type="ECO:0000313" key="13">
    <source>
        <dbReference type="Proteomes" id="UP000549394"/>
    </source>
</evidence>
<evidence type="ECO:0000256" key="4">
    <source>
        <dbReference type="ARBA" id="ARBA00022737"/>
    </source>
</evidence>
<evidence type="ECO:0000256" key="5">
    <source>
        <dbReference type="ARBA" id="ARBA00022771"/>
    </source>
</evidence>
<evidence type="ECO:0000256" key="1">
    <source>
        <dbReference type="ARBA" id="ARBA00008278"/>
    </source>
</evidence>
<keyword evidence="7" id="KW-0862">Zinc</keyword>
<sequence>MGLKPVDIPNLKDFEGGIPCKSSLLPLYYKNLREIKDIMEENHIRRCFKPCPMQTNTSFINEDGQVVNIYERKEKCTNCLEFELEKPPVQPKKILRISKFAYETKELFLECPDEASADEAVKWEKKGKIIDFISIRIETRNRISIDHMNRLHFLKLQIKDMDNYGCYVNDVPIAVITLRVQPYRSKVDIFSNLITFELRPIGWNSIMLENEIFRHKIDSLKGSREILIKIGYKVIEEDALNFNEGQYIDNHFLRVIITDLTIAKLEISSYLNETHPQPHTLIDCGIGIYLKEDALENDDTLLTNDDLMGVKDEQMLPLIKAINLCHSMDINKLKFCGVCESESTYICSSYQCQFTKTFCDECLKLRHSKKCQDHEYYPIQLCEKCKKSATWICSEKNCYRTLCDKCNYLVHKGTKEHVDRKRVIYHSANELKDTLVTNDLVEPIDSNLVVENKRDVKESASPTPNFEEHSLSSLDDVNVWFCQYCTFQNNRESRICEMCHKTTLQNSSETKPSANQILRPEDLLYNETSNDISGNEVDVYFSKLQSLQSVELFKKYEREEGKLILALKSDRYRNLTEFEGIICNVTNLRRISSTRQDFYFGLMSYEEAIKAIQNTENIDEAIEFSLSIQKEKIERLENMFAMDKQLIIDSLRYADGNVEITEKNLLIKTINSMNENKTNNESDLSNILKWKSIDIMKFRRVLLAEYNLTELKVDIVIELIESYPLADVLDSIKQENVYTVEDAIKYLKVVCSVCFVEFPISKTNRLPICSCTMCNYCIQEWVTHCTLTATVEHWKCPSCNKPNMLNETPENIDMHFYFMQTYVNKEEGHIKDKCHKKLAQWKLSQFDNFRWCLKCENGNILEPNNNPNQRKFQCTSCGAAQCFYCKKEWKSAHKNISCEKYLQWLTENDKEFQLQKLSHFLEENGIMCPYCKKQYCLAKGGCLHFVCPNCGFQFCAGCNREMARDRNCKYKLESCERKGLHCHHPRDCLHYLRDLTVEQLKDLLKSHNIEYKKETEEEPVEPYNKCMVLEQKELGTAYRDENCGKECYKDASLCETHLKEYLVAIINKNHIDPIDYQETPILMTILRENRIDIPNGDHACNNYKTLIKEIVKEKIPIIQT</sequence>
<dbReference type="AlphaFoldDB" id="A0A7I8WBT0"/>
<dbReference type="InterPro" id="IPR026254">
    <property type="entry name" value="RNF31-like"/>
</dbReference>
<dbReference type="Pfam" id="PF01485">
    <property type="entry name" value="IBR"/>
    <property type="match status" value="1"/>
</dbReference>
<dbReference type="GO" id="GO:0008270">
    <property type="term" value="F:zinc ion binding"/>
    <property type="evidence" value="ECO:0007669"/>
    <property type="project" value="UniProtKB-KW"/>
</dbReference>
<dbReference type="EMBL" id="CAJFCJ010000028">
    <property type="protein sequence ID" value="CAD5125613.1"/>
    <property type="molecule type" value="Genomic_DNA"/>
</dbReference>
<proteinExistence type="inferred from homology"/>
<comment type="similarity">
    <text evidence="1">Belongs to the RBR family.</text>
</comment>
<dbReference type="PANTHER" id="PTHR16004">
    <property type="entry name" value="RING FINGER PROTEIN 31-RELATED"/>
    <property type="match status" value="1"/>
</dbReference>
<dbReference type="InterPro" id="IPR036443">
    <property type="entry name" value="Znf_RanBP2_sf"/>
</dbReference>
<dbReference type="GO" id="GO:0061630">
    <property type="term" value="F:ubiquitin protein ligase activity"/>
    <property type="evidence" value="ECO:0007669"/>
    <property type="project" value="TreeGrafter"/>
</dbReference>
<dbReference type="InterPro" id="IPR002867">
    <property type="entry name" value="IBR_dom"/>
</dbReference>
<dbReference type="InterPro" id="IPR044066">
    <property type="entry name" value="TRIAD_supradom"/>
</dbReference>
<dbReference type="InterPro" id="IPR001841">
    <property type="entry name" value="Znf_RING"/>
</dbReference>
<dbReference type="PANTHER" id="PTHR16004:SF2">
    <property type="entry name" value="E3 UBIQUITIN-PROTEIN LIGASE LUBEL"/>
    <property type="match status" value="1"/>
</dbReference>
<feature type="domain" description="RING-type" evidence="9">
    <location>
        <begin position="751"/>
        <end position="800"/>
    </location>
</feature>
<evidence type="ECO:0000256" key="8">
    <source>
        <dbReference type="PROSITE-ProRule" id="PRU00175"/>
    </source>
</evidence>
<dbReference type="InterPro" id="IPR007110">
    <property type="entry name" value="Ig-like_dom"/>
</dbReference>
<dbReference type="SUPFAM" id="SSF57850">
    <property type="entry name" value="RING/U-box"/>
    <property type="match status" value="2"/>
</dbReference>
<dbReference type="PROSITE" id="PS51873">
    <property type="entry name" value="TRIAD"/>
    <property type="match status" value="1"/>
</dbReference>
<dbReference type="SMART" id="SM00647">
    <property type="entry name" value="IBR"/>
    <property type="match status" value="2"/>
</dbReference>
<dbReference type="InterPro" id="IPR047542">
    <property type="entry name" value="Rcat_RBR_RNF31-like"/>
</dbReference>
<evidence type="ECO:0000259" key="9">
    <source>
        <dbReference type="PROSITE" id="PS50089"/>
    </source>
</evidence>
<comment type="caution">
    <text evidence="12">The sequence shown here is derived from an EMBL/GenBank/DDBJ whole genome shotgun (WGS) entry which is preliminary data.</text>
</comment>
<dbReference type="PROSITE" id="PS50089">
    <property type="entry name" value="ZF_RING_2"/>
    <property type="match status" value="1"/>
</dbReference>
<feature type="domain" description="Ig-like" evidence="10">
    <location>
        <begin position="87"/>
        <end position="177"/>
    </location>
</feature>
<evidence type="ECO:0000256" key="2">
    <source>
        <dbReference type="ARBA" id="ARBA00022679"/>
    </source>
</evidence>
<gene>
    <name evidence="12" type="ORF">DGYR_LOCUS12960</name>
</gene>
<evidence type="ECO:0000259" key="11">
    <source>
        <dbReference type="PROSITE" id="PS51873"/>
    </source>
</evidence>
<evidence type="ECO:0000256" key="3">
    <source>
        <dbReference type="ARBA" id="ARBA00022723"/>
    </source>
</evidence>
<dbReference type="PROSITE" id="PS01358">
    <property type="entry name" value="ZF_RANBP2_1"/>
    <property type="match status" value="1"/>
</dbReference>
<evidence type="ECO:0000256" key="7">
    <source>
        <dbReference type="ARBA" id="ARBA00022833"/>
    </source>
</evidence>
<keyword evidence="3" id="KW-0479">Metal-binding</keyword>
<dbReference type="GO" id="GO:0070530">
    <property type="term" value="F:K63-linked polyubiquitin modification-dependent protein binding"/>
    <property type="evidence" value="ECO:0007669"/>
    <property type="project" value="TreeGrafter"/>
</dbReference>
<organism evidence="12 13">
    <name type="scientific">Dimorphilus gyrociliatus</name>
    <dbReference type="NCBI Taxonomy" id="2664684"/>
    <lineage>
        <taxon>Eukaryota</taxon>
        <taxon>Metazoa</taxon>
        <taxon>Spiralia</taxon>
        <taxon>Lophotrochozoa</taxon>
        <taxon>Annelida</taxon>
        <taxon>Polychaeta</taxon>
        <taxon>Polychaeta incertae sedis</taxon>
        <taxon>Dinophilidae</taxon>
        <taxon>Dimorphilus</taxon>
    </lineage>
</organism>
<reference evidence="12 13" key="1">
    <citation type="submission" date="2020-08" db="EMBL/GenBank/DDBJ databases">
        <authorList>
            <person name="Hejnol A."/>
        </authorList>
    </citation>
    <scope>NUCLEOTIDE SEQUENCE [LARGE SCALE GENOMIC DNA]</scope>
</reference>
<dbReference type="Proteomes" id="UP000549394">
    <property type="component" value="Unassembled WGS sequence"/>
</dbReference>
<evidence type="ECO:0000256" key="6">
    <source>
        <dbReference type="ARBA" id="ARBA00022786"/>
    </source>
</evidence>
<accession>A0A7I8WBT0</accession>
<evidence type="ECO:0000313" key="12">
    <source>
        <dbReference type="EMBL" id="CAD5125613.1"/>
    </source>
</evidence>
<evidence type="ECO:0000259" key="10">
    <source>
        <dbReference type="PROSITE" id="PS50835"/>
    </source>
</evidence>
<dbReference type="GO" id="GO:1990450">
    <property type="term" value="F:linear polyubiquitin binding"/>
    <property type="evidence" value="ECO:0007669"/>
    <property type="project" value="TreeGrafter"/>
</dbReference>
<keyword evidence="2" id="KW-0808">Transferase</keyword>
<feature type="domain" description="RING-type" evidence="11">
    <location>
        <begin position="747"/>
        <end position="979"/>
    </location>
</feature>